<dbReference type="AlphaFoldDB" id="A0A0F5MP34"/>
<gene>
    <name evidence="1" type="ORF">SZ25_00365</name>
</gene>
<evidence type="ECO:0000313" key="2">
    <source>
        <dbReference type="Proteomes" id="UP000033358"/>
    </source>
</evidence>
<comment type="caution">
    <text evidence="1">The sequence shown here is derived from an EMBL/GenBank/DDBJ whole genome shotgun (WGS) entry which is preliminary data.</text>
</comment>
<accession>A0A0F5MP34</accession>
<sequence length="130" mass="13659">MRREDLVKTAQNTAVVAGGLVAAAAVDLHARTQRLLDNAANSNSNLYVAGAASVALAVVDRAPEISRDLALASGYALSAFGKIALAVFDGACSAYSKVSAQGQPRIESEFETTTEDQDKWDIIDFVGKND</sequence>
<protein>
    <submittedName>
        <fullName evidence="1">Uncharacterized protein</fullName>
    </submittedName>
</protein>
<proteinExistence type="predicted"/>
<organism evidence="1 2">
    <name type="scientific">Candidatus Arcanibacter lacustris</name>
    <dbReference type="NCBI Taxonomy" id="1607817"/>
    <lineage>
        <taxon>Bacteria</taxon>
        <taxon>Pseudomonadati</taxon>
        <taxon>Pseudomonadota</taxon>
        <taxon>Alphaproteobacteria</taxon>
        <taxon>Rickettsiales</taxon>
        <taxon>Candidatus Arcanibacter</taxon>
    </lineage>
</organism>
<dbReference type="Proteomes" id="UP000033358">
    <property type="component" value="Unassembled WGS sequence"/>
</dbReference>
<reference evidence="1 2" key="1">
    <citation type="submission" date="2015-02" db="EMBL/GenBank/DDBJ databases">
        <title>Single cell genomics of a rare environmental alphaproteobacterium provides unique insights into Rickettsiaceae evolution.</title>
        <authorList>
            <person name="Martijn J."/>
            <person name="Schulz F."/>
            <person name="Zaremba-Niedzwiedzka K."/>
            <person name="Viklund J."/>
            <person name="Stepanauskas R."/>
            <person name="Andersson S.G.E."/>
            <person name="Horn M."/>
            <person name="Guy L."/>
            <person name="Ettema T.J.G."/>
        </authorList>
    </citation>
    <scope>NUCLEOTIDE SEQUENCE [LARGE SCALE GENOMIC DNA]</scope>
    <source>
        <strain evidence="1 2">SCGC AAA041-L04</strain>
    </source>
</reference>
<name>A0A0F5MP34_9RICK</name>
<evidence type="ECO:0000313" key="1">
    <source>
        <dbReference type="EMBL" id="KKB96550.1"/>
    </source>
</evidence>
<keyword evidence="2" id="KW-1185">Reference proteome</keyword>
<dbReference type="EMBL" id="JYHA01000058">
    <property type="protein sequence ID" value="KKB96550.1"/>
    <property type="molecule type" value="Genomic_DNA"/>
</dbReference>